<dbReference type="Proteomes" id="UP000183940">
    <property type="component" value="Unassembled WGS sequence"/>
</dbReference>
<dbReference type="Pfam" id="PF26355">
    <property type="entry name" value="HTH_VMAP-M9"/>
    <property type="match status" value="1"/>
</dbReference>
<proteinExistence type="predicted"/>
<dbReference type="InterPro" id="IPR058651">
    <property type="entry name" value="HTH_VMAP-M9"/>
</dbReference>
<evidence type="ECO:0000259" key="1">
    <source>
        <dbReference type="Pfam" id="PF26355"/>
    </source>
</evidence>
<sequence>MDIMEVLKLADELVFAQTGKHLDYLQKAILQGTLRGETYGTIAEHIYTSEGQVRDVGSELWKLLSEGLGKEVSKANFRAIVNNHYSASAIFNATVNNLNICPEYHQKNNHSQNQEQRQLYVDLGNAPERLKCYGRTEELAVLDRTLIPKHCRLFALLGFSGIGKTTLALHWLENHKTQFQYAIYRSLRFYADFRAVVANILAIFTPNSPIPEGMETQISQLLTQLRQFRCLIVLDDGHLLCRDKGGEAFLQAIAEIPHQSCVILLSTEKPVEIERWEIANDAVRSLILPGLGDAAKDLLEEQGLCDREVWTQLIDRYQGNPLWLILTATSIRELFAGRVADFLAYETLIVSESLQGHLDQQFQQLSTPEQTILGQLGTLTAPVNLSQLLQLNSFPPVELFQIIQSLHRRFFLEMEEETRQLFLNRVIQEYIKNGK</sequence>
<dbReference type="STRING" id="1925591.BI308_01200"/>
<accession>A0A1L9QY63</accession>
<gene>
    <name evidence="2" type="ORF">BI308_01200</name>
</gene>
<name>A0A1L9QY63_9CYAN</name>
<evidence type="ECO:0000313" key="2">
    <source>
        <dbReference type="EMBL" id="OJJ27610.1"/>
    </source>
</evidence>
<protein>
    <recommendedName>
        <fullName evidence="1">vWA-MoxR associated protein N-terminal HTH domain-containing protein</fullName>
    </recommendedName>
</protein>
<dbReference type="EMBL" id="MLAW01000001">
    <property type="protein sequence ID" value="OJJ27610.1"/>
    <property type="molecule type" value="Genomic_DNA"/>
</dbReference>
<dbReference type="Gene3D" id="3.40.50.300">
    <property type="entry name" value="P-loop containing nucleotide triphosphate hydrolases"/>
    <property type="match status" value="1"/>
</dbReference>
<keyword evidence="3" id="KW-1185">Reference proteome</keyword>
<evidence type="ECO:0000313" key="3">
    <source>
        <dbReference type="Proteomes" id="UP000183940"/>
    </source>
</evidence>
<dbReference type="AlphaFoldDB" id="A0A1L9QY63"/>
<dbReference type="PRINTS" id="PR00364">
    <property type="entry name" value="DISEASERSIST"/>
</dbReference>
<feature type="domain" description="vWA-MoxR associated protein N-terminal HTH" evidence="1">
    <location>
        <begin position="1"/>
        <end position="83"/>
    </location>
</feature>
<reference evidence="2" key="1">
    <citation type="submission" date="2016-10" db="EMBL/GenBank/DDBJ databases">
        <title>CRISPR-Cas defence system in Roseofilum reptotaenium: evidence of a bacteriophage-cyanobacterium arms race in the coral black band disease.</title>
        <authorList>
            <person name="Buerger P."/>
            <person name="Wood-Charlson E.M."/>
            <person name="Weynberg K.D."/>
            <person name="Willis B."/>
            <person name="Van Oppen M.J."/>
        </authorList>
    </citation>
    <scope>NUCLEOTIDE SEQUENCE [LARGE SCALE GENOMIC DNA]</scope>
    <source>
        <strain evidence="2">AO1-A</strain>
    </source>
</reference>
<comment type="caution">
    <text evidence="2">The sequence shown here is derived from an EMBL/GenBank/DDBJ whole genome shotgun (WGS) entry which is preliminary data.</text>
</comment>
<dbReference type="InterPro" id="IPR027417">
    <property type="entry name" value="P-loop_NTPase"/>
</dbReference>
<dbReference type="SUPFAM" id="SSF52540">
    <property type="entry name" value="P-loop containing nucleoside triphosphate hydrolases"/>
    <property type="match status" value="1"/>
</dbReference>
<organism evidence="2 3">
    <name type="scientific">Roseofilum reptotaenium AO1-A</name>
    <dbReference type="NCBI Taxonomy" id="1925591"/>
    <lineage>
        <taxon>Bacteria</taxon>
        <taxon>Bacillati</taxon>
        <taxon>Cyanobacteriota</taxon>
        <taxon>Cyanophyceae</taxon>
        <taxon>Desertifilales</taxon>
        <taxon>Desertifilaceae</taxon>
        <taxon>Roseofilum</taxon>
    </lineage>
</organism>